<dbReference type="GO" id="GO:0003007">
    <property type="term" value="P:heart morphogenesis"/>
    <property type="evidence" value="ECO:0007669"/>
    <property type="project" value="UniProtKB-ARBA"/>
</dbReference>
<dbReference type="FunFam" id="2.60.40.10:FF:000107">
    <property type="entry name" value="Myosin, light chain kinase a"/>
    <property type="match status" value="1"/>
</dbReference>
<feature type="domain" description="Ig-like" evidence="8">
    <location>
        <begin position="78"/>
        <end position="140"/>
    </location>
</feature>
<dbReference type="Ensembl" id="ENSXETT00000063213">
    <property type="protein sequence ID" value="ENSXETP00000058763"/>
    <property type="gene ID" value="ENSXETG00000022373"/>
</dbReference>
<accession>A0A6I8PUH3</accession>
<evidence type="ECO:0000256" key="5">
    <source>
        <dbReference type="ARBA" id="ARBA00023319"/>
    </source>
</evidence>
<dbReference type="GeneTree" id="ENSGT00940000159876"/>
<feature type="compositionally biased region" description="Acidic residues" evidence="6">
    <location>
        <begin position="543"/>
        <end position="557"/>
    </location>
</feature>
<dbReference type="Pfam" id="PF07679">
    <property type="entry name" value="I-set"/>
    <property type="match status" value="1"/>
</dbReference>
<protein>
    <submittedName>
        <fullName evidence="9">V-set and immunoglobulin domain-containing 10</fullName>
    </submittedName>
</protein>
<feature type="region of interest" description="Disordered" evidence="6">
    <location>
        <begin position="532"/>
        <end position="557"/>
    </location>
</feature>
<feature type="domain" description="Ig-like" evidence="8">
    <location>
        <begin position="245"/>
        <end position="330"/>
    </location>
</feature>
<dbReference type="InterPro" id="IPR036179">
    <property type="entry name" value="Ig-like_dom_sf"/>
</dbReference>
<dbReference type="Gene3D" id="2.60.40.10">
    <property type="entry name" value="Immunoglobulins"/>
    <property type="match status" value="3"/>
</dbReference>
<dbReference type="PROSITE" id="PS50835">
    <property type="entry name" value="IG_LIKE"/>
    <property type="match status" value="4"/>
</dbReference>
<feature type="domain" description="Ig-like" evidence="8">
    <location>
        <begin position="152"/>
        <end position="239"/>
    </location>
</feature>
<dbReference type="InterPro" id="IPR007110">
    <property type="entry name" value="Ig-like_dom"/>
</dbReference>
<evidence type="ECO:0000256" key="7">
    <source>
        <dbReference type="SAM" id="Phobius"/>
    </source>
</evidence>
<comment type="subcellular location">
    <subcellularLocation>
        <location evidence="1">Membrane</location>
        <topology evidence="1">Single-pass type I membrane protein</topology>
    </subcellularLocation>
</comment>
<dbReference type="GO" id="GO:0055013">
    <property type="term" value="P:cardiac muscle cell development"/>
    <property type="evidence" value="ECO:0007669"/>
    <property type="project" value="UniProtKB-ARBA"/>
</dbReference>
<evidence type="ECO:0000256" key="1">
    <source>
        <dbReference type="ARBA" id="ARBA00004479"/>
    </source>
</evidence>
<dbReference type="SMART" id="SM00408">
    <property type="entry name" value="IGc2"/>
    <property type="match status" value="3"/>
</dbReference>
<proteinExistence type="predicted"/>
<reference evidence="9" key="1">
    <citation type="journal article" date="2010" name="Science">
        <title>The genome of the Western clawed frog Xenopus tropicalis.</title>
        <authorList>
            <person name="Hellsten U."/>
            <person name="Harland R.M."/>
            <person name="Gilchrist M.J."/>
            <person name="Hendrix D."/>
            <person name="Jurka J."/>
            <person name="Kapitonov V."/>
            <person name="Ovcharenko I."/>
            <person name="Putnam N.H."/>
            <person name="Shu S."/>
            <person name="Taher L."/>
            <person name="Blitz I.L."/>
            <person name="Blumberg B."/>
            <person name="Dichmann D.S."/>
            <person name="Dubchak I."/>
            <person name="Amaya E."/>
            <person name="Detter J.C."/>
            <person name="Fletcher R."/>
            <person name="Gerhard D.S."/>
            <person name="Goodstein D."/>
            <person name="Graves T."/>
            <person name="Grigoriev I.V."/>
            <person name="Grimwood J."/>
            <person name="Kawashima T."/>
            <person name="Lindquist E."/>
            <person name="Lucas S.M."/>
            <person name="Mead P.E."/>
            <person name="Mitros T."/>
            <person name="Ogino H."/>
            <person name="Ohta Y."/>
            <person name="Poliakov A.V."/>
            <person name="Pollet N."/>
            <person name="Robert J."/>
            <person name="Salamov A."/>
            <person name="Sater A.K."/>
            <person name="Schmutz J."/>
            <person name="Terry A."/>
            <person name="Vize P.D."/>
            <person name="Warren W.C."/>
            <person name="Wells D."/>
            <person name="Wills A."/>
            <person name="Wilson R.K."/>
            <person name="Zimmerman L.B."/>
            <person name="Zorn A.M."/>
            <person name="Grainger R."/>
            <person name="Grammer T."/>
            <person name="Khokha M.K."/>
            <person name="Richardson P.M."/>
            <person name="Rokhsar D.S."/>
        </authorList>
    </citation>
    <scope>NUCLEOTIDE SEQUENCE [LARGE SCALE GENOMIC DNA]</scope>
    <source>
        <strain evidence="9">Nigerian</strain>
    </source>
</reference>
<dbReference type="Bgee" id="ENSXETG00000022373">
    <property type="expression patterns" value="Expressed in blastula and 10 other cell types or tissues"/>
</dbReference>
<sequence length="557" mass="61745">MGDGLSVIRNFLYNGFPNKGSDTCTQNFCIINSMQAKKTHRKILCVSLYSTGYPRVCKGDVNETITLSCNNITEPTAWFKDNRSDPVLACGSDSSDGHFSRVDESSLVITMLQIQDEGNYSCSKCSEDKSSQDHIQLRVSSGPYNVLAAISPTRTLPNGTLYTFTGSNLSFGCSSSSYPAPDLEIVLERTDARPELFSSSKGKNFLYFNLSNVASNYQGNYTCSSVNPLSGQTERSTHQLLVYRPPISPVKCYADNSMGFSKMQLSCSWSGGYPDPLLQWEQDGKILANGSFVANTTDTLVAYVNRSNLSARQQFQCSGRHLTSKEKSVNTCWLQIDFPLLESQPMRTCFIGENVTLSCSVSGAVPPATITWLRNISNPESEIQPGKKYLISQKDSFSYLTILNCSHEEDEGYYTCKAENALGIKEINVWLTVDKPHNIIGLVTALLLLFLLVVAIITGTVLYCDPQIYLKESWFLGLRSGATDMLVLVESEDEMNEEVFDTVESVQYTDTVTSDPPAANGHVSKHQVMFHRPPESTSSDLFSEVEETEEENQKEEI</sequence>
<dbReference type="AlphaFoldDB" id="A0A6I8PUH3"/>
<dbReference type="CDD" id="cd00096">
    <property type="entry name" value="Ig"/>
    <property type="match status" value="1"/>
</dbReference>
<dbReference type="PANTHER" id="PTHR11640">
    <property type="entry name" value="NEPHRIN"/>
    <property type="match status" value="1"/>
</dbReference>
<keyword evidence="5" id="KW-0393">Immunoglobulin domain</keyword>
<evidence type="ECO:0000256" key="2">
    <source>
        <dbReference type="ARBA" id="ARBA00023136"/>
    </source>
</evidence>
<feature type="transmembrane region" description="Helical" evidence="7">
    <location>
        <begin position="439"/>
        <end position="464"/>
    </location>
</feature>
<dbReference type="InterPro" id="IPR003599">
    <property type="entry name" value="Ig_sub"/>
</dbReference>
<dbReference type="SMART" id="SM00409">
    <property type="entry name" value="IG"/>
    <property type="match status" value="3"/>
</dbReference>
<evidence type="ECO:0000256" key="3">
    <source>
        <dbReference type="ARBA" id="ARBA00023157"/>
    </source>
</evidence>
<dbReference type="Xenbase" id="XB-GENE-5959353">
    <property type="gene designation" value="vsig10"/>
</dbReference>
<dbReference type="InterPro" id="IPR013783">
    <property type="entry name" value="Ig-like_fold"/>
</dbReference>
<feature type="domain" description="Ig-like" evidence="8">
    <location>
        <begin position="339"/>
        <end position="428"/>
    </location>
</feature>
<dbReference type="InterPro" id="IPR003598">
    <property type="entry name" value="Ig_sub2"/>
</dbReference>
<keyword evidence="4" id="KW-0325">Glycoprotein</keyword>
<dbReference type="SUPFAM" id="SSF48726">
    <property type="entry name" value="Immunoglobulin"/>
    <property type="match status" value="4"/>
</dbReference>
<name>A0A6I8PUH3_XENTR</name>
<dbReference type="InParanoid" id="A0A6I8PUH3"/>
<dbReference type="InterPro" id="IPR051275">
    <property type="entry name" value="Cell_adhesion_signaling"/>
</dbReference>
<evidence type="ECO:0000313" key="9">
    <source>
        <dbReference type="Ensembl" id="ENSXETP00000058763"/>
    </source>
</evidence>
<dbReference type="InterPro" id="IPR013098">
    <property type="entry name" value="Ig_I-set"/>
</dbReference>
<gene>
    <name evidence="9" type="primary">vsig10</name>
</gene>
<keyword evidence="7" id="KW-0812">Transmembrane</keyword>
<dbReference type="GO" id="GO:0016020">
    <property type="term" value="C:membrane"/>
    <property type="evidence" value="ECO:0007669"/>
    <property type="project" value="UniProtKB-SubCell"/>
</dbReference>
<keyword evidence="2 7" id="KW-0472">Membrane</keyword>
<keyword evidence="7" id="KW-1133">Transmembrane helix</keyword>
<evidence type="ECO:0000256" key="6">
    <source>
        <dbReference type="SAM" id="MobiDB-lite"/>
    </source>
</evidence>
<dbReference type="PANTHER" id="PTHR11640:SF157">
    <property type="entry name" value="V-SET AND IMMUNOGLOBULIN DOMAIN-CONTAINING PROTEIN 10"/>
    <property type="match status" value="1"/>
</dbReference>
<reference evidence="9" key="2">
    <citation type="submission" date="2020-05" db="UniProtKB">
        <authorList>
            <consortium name="Ensembl"/>
        </authorList>
    </citation>
    <scope>IDENTIFICATION</scope>
</reference>
<evidence type="ECO:0000256" key="4">
    <source>
        <dbReference type="ARBA" id="ARBA00023180"/>
    </source>
</evidence>
<evidence type="ECO:0000259" key="8">
    <source>
        <dbReference type="PROSITE" id="PS50835"/>
    </source>
</evidence>
<dbReference type="FunCoup" id="A0A6I8PUH3">
    <property type="interactions" value="47"/>
</dbReference>
<organism evidence="9">
    <name type="scientific">Xenopus tropicalis</name>
    <name type="common">Western clawed frog</name>
    <name type="synonym">Silurana tropicalis</name>
    <dbReference type="NCBI Taxonomy" id="8364"/>
    <lineage>
        <taxon>Eukaryota</taxon>
        <taxon>Metazoa</taxon>
        <taxon>Chordata</taxon>
        <taxon>Craniata</taxon>
        <taxon>Vertebrata</taxon>
        <taxon>Euteleostomi</taxon>
        <taxon>Amphibia</taxon>
        <taxon>Batrachia</taxon>
        <taxon>Anura</taxon>
        <taxon>Pipoidea</taxon>
        <taxon>Pipidae</taxon>
        <taxon>Xenopodinae</taxon>
        <taxon>Xenopus</taxon>
        <taxon>Silurana</taxon>
    </lineage>
</organism>
<keyword evidence="3" id="KW-1015">Disulfide bond</keyword>